<organism evidence="3 4">
    <name type="scientific">Hoeflea prorocentri</name>
    <dbReference type="NCBI Taxonomy" id="1922333"/>
    <lineage>
        <taxon>Bacteria</taxon>
        <taxon>Pseudomonadati</taxon>
        <taxon>Pseudomonadota</taxon>
        <taxon>Alphaproteobacteria</taxon>
        <taxon>Hyphomicrobiales</taxon>
        <taxon>Rhizobiaceae</taxon>
        <taxon>Hoeflea</taxon>
    </lineage>
</organism>
<feature type="transmembrane region" description="Helical" evidence="2">
    <location>
        <begin position="84"/>
        <end position="105"/>
    </location>
</feature>
<proteinExistence type="predicted"/>
<gene>
    <name evidence="3" type="ORF">OQ273_22610</name>
</gene>
<keyword evidence="2" id="KW-0472">Membrane</keyword>
<dbReference type="EMBL" id="JAPJZI010000002">
    <property type="protein sequence ID" value="MDA5401383.1"/>
    <property type="molecule type" value="Genomic_DNA"/>
</dbReference>
<sequence length="267" mass="28757">MEDQQFRKSVLVWTSLLVLVLLLHPYIAAAPDHASICGSFVRTCRSAGEVIAMFGRPVAVFLIGSFLLRAVFFRVRWLEISMGWAILALLWLLGSAPFLIGTFIVPGANIALGNAPVAVPTLLLFFVALIGFLAFVEFPFARHLDAMGHVAWVTAFVVACHATLLLAGSIFTGLTLIPYMAGLIGVSGLAGLSQIKLYFVYLAQALLFGLPFKLFILIDLAVFTAALIFVLARQGGESKSVQVSGVPSRWDNPDGQARSSFGRLGEG</sequence>
<name>A0A9X3ULS3_9HYPH</name>
<feature type="region of interest" description="Disordered" evidence="1">
    <location>
        <begin position="242"/>
        <end position="267"/>
    </location>
</feature>
<reference evidence="3" key="1">
    <citation type="submission" date="2022-11" db="EMBL/GenBank/DDBJ databases">
        <title>Draft genome sequence of Hoeflea poritis E7-10 and Hoeflea prorocentri PM5-8, separated from scleractinian coral Porites lutea and marine dinoflagellate.</title>
        <authorList>
            <person name="Zhang G."/>
            <person name="Wei Q."/>
            <person name="Cai L."/>
        </authorList>
    </citation>
    <scope>NUCLEOTIDE SEQUENCE</scope>
    <source>
        <strain evidence="3">PM5-8</strain>
    </source>
</reference>
<evidence type="ECO:0000313" key="3">
    <source>
        <dbReference type="EMBL" id="MDA5401383.1"/>
    </source>
</evidence>
<evidence type="ECO:0000313" key="4">
    <source>
        <dbReference type="Proteomes" id="UP001151234"/>
    </source>
</evidence>
<accession>A0A9X3ULS3</accession>
<evidence type="ECO:0000256" key="2">
    <source>
        <dbReference type="SAM" id="Phobius"/>
    </source>
</evidence>
<dbReference type="AlphaFoldDB" id="A0A9X3ULS3"/>
<keyword evidence="4" id="KW-1185">Reference proteome</keyword>
<comment type="caution">
    <text evidence="3">The sequence shown here is derived from an EMBL/GenBank/DDBJ whole genome shotgun (WGS) entry which is preliminary data.</text>
</comment>
<feature type="transmembrane region" description="Helical" evidence="2">
    <location>
        <begin position="177"/>
        <end position="202"/>
    </location>
</feature>
<dbReference type="RefSeq" id="WP_267993372.1">
    <property type="nucleotide sequence ID" value="NZ_JAPJZI010000002.1"/>
</dbReference>
<feature type="transmembrane region" description="Helical" evidence="2">
    <location>
        <begin position="214"/>
        <end position="232"/>
    </location>
</feature>
<keyword evidence="2" id="KW-1133">Transmembrane helix</keyword>
<dbReference type="Proteomes" id="UP001151234">
    <property type="component" value="Unassembled WGS sequence"/>
</dbReference>
<feature type="transmembrane region" description="Helical" evidence="2">
    <location>
        <begin position="150"/>
        <end position="171"/>
    </location>
</feature>
<feature type="transmembrane region" description="Helical" evidence="2">
    <location>
        <begin position="50"/>
        <end position="72"/>
    </location>
</feature>
<protein>
    <submittedName>
        <fullName evidence="3">Uncharacterized protein</fullName>
    </submittedName>
</protein>
<keyword evidence="2" id="KW-0812">Transmembrane</keyword>
<evidence type="ECO:0000256" key="1">
    <source>
        <dbReference type="SAM" id="MobiDB-lite"/>
    </source>
</evidence>
<feature type="transmembrane region" description="Helical" evidence="2">
    <location>
        <begin position="117"/>
        <end position="138"/>
    </location>
</feature>